<evidence type="ECO:0000256" key="10">
    <source>
        <dbReference type="ARBA" id="ARBA00022679"/>
    </source>
</evidence>
<evidence type="ECO:0000259" key="18">
    <source>
        <dbReference type="Pfam" id="PF06202"/>
    </source>
</evidence>
<evidence type="ECO:0000256" key="14">
    <source>
        <dbReference type="ARBA" id="ARBA00023295"/>
    </source>
</evidence>
<dbReference type="GO" id="GO:0004135">
    <property type="term" value="F:amylo-alpha-1,6-glucosidase activity"/>
    <property type="evidence" value="ECO:0007669"/>
    <property type="project" value="UniProtKB-EC"/>
</dbReference>
<evidence type="ECO:0000256" key="6">
    <source>
        <dbReference type="ARBA" id="ARBA00012778"/>
    </source>
</evidence>
<evidence type="ECO:0000256" key="4">
    <source>
        <dbReference type="ARBA" id="ARBA00004496"/>
    </source>
</evidence>
<evidence type="ECO:0000313" key="23">
    <source>
        <dbReference type="Proteomes" id="UP000279259"/>
    </source>
</evidence>
<feature type="domain" description="Eukaryotic glycogen debranching enzyme N-terminal" evidence="19">
    <location>
        <begin position="92"/>
        <end position="180"/>
    </location>
</feature>
<dbReference type="Gene3D" id="1.50.10.10">
    <property type="match status" value="1"/>
</dbReference>
<dbReference type="OrthoDB" id="10248904at2759"/>
<dbReference type="InterPro" id="IPR017853">
    <property type="entry name" value="GH"/>
</dbReference>
<evidence type="ECO:0000256" key="7">
    <source>
        <dbReference type="ARBA" id="ARBA00020723"/>
    </source>
</evidence>
<evidence type="ECO:0000259" key="19">
    <source>
        <dbReference type="Pfam" id="PF14699"/>
    </source>
</evidence>
<dbReference type="Pfam" id="PF14699">
    <property type="entry name" value="hGDE_N"/>
    <property type="match status" value="1"/>
</dbReference>
<feature type="domain" description="Glycogen debranching enzyme C-terminal" evidence="18">
    <location>
        <begin position="1128"/>
        <end position="1586"/>
    </location>
</feature>
<dbReference type="InterPro" id="IPR012341">
    <property type="entry name" value="6hp_glycosidase-like_sf"/>
</dbReference>
<proteinExistence type="inferred from homology"/>
<evidence type="ECO:0000256" key="15">
    <source>
        <dbReference type="ARBA" id="ARBA00025780"/>
    </source>
</evidence>
<dbReference type="InterPro" id="IPR029436">
    <property type="entry name" value="AGL_euk_N"/>
</dbReference>
<comment type="catalytic activity">
    <reaction evidence="2">
        <text>Hydrolysis of (1-&gt;6)-alpha-D-glucosidic branch linkages in glycogen phosphorylase limit dextrin.</text>
        <dbReference type="EC" id="3.2.1.33"/>
    </reaction>
</comment>
<dbReference type="InterPro" id="IPR008928">
    <property type="entry name" value="6-hairpin_glycosidase_sf"/>
</dbReference>
<feature type="region of interest" description="Disordered" evidence="17">
    <location>
        <begin position="1475"/>
        <end position="1494"/>
    </location>
</feature>
<dbReference type="EMBL" id="RSCD01000006">
    <property type="protein sequence ID" value="RSH92429.1"/>
    <property type="molecule type" value="Genomic_DNA"/>
</dbReference>
<feature type="domain" description="Glycogen debranching enzyme central" evidence="21">
    <location>
        <begin position="800"/>
        <end position="1039"/>
    </location>
</feature>
<dbReference type="Pfam" id="PF14702">
    <property type="entry name" value="hGDE_central"/>
    <property type="match status" value="1"/>
</dbReference>
<dbReference type="InterPro" id="IPR032790">
    <property type="entry name" value="GDE_C"/>
</dbReference>
<dbReference type="SUPFAM" id="SSF51445">
    <property type="entry name" value="(Trans)glycosidases"/>
    <property type="match status" value="1"/>
</dbReference>
<keyword evidence="23" id="KW-1185">Reference proteome</keyword>
<keyword evidence="8" id="KW-0963">Cytoplasm</keyword>
<dbReference type="InterPro" id="IPR010401">
    <property type="entry name" value="AGL/Gdb1"/>
</dbReference>
<comment type="similarity">
    <text evidence="15">Belongs to the glycogen debranching enzyme family.</text>
</comment>
<dbReference type="Gene3D" id="3.20.20.80">
    <property type="entry name" value="Glycosidases"/>
    <property type="match status" value="2"/>
</dbReference>
<keyword evidence="11" id="KW-0378">Hydrolase</keyword>
<dbReference type="Pfam" id="PF06202">
    <property type="entry name" value="GDE_C"/>
    <property type="match status" value="1"/>
</dbReference>
<evidence type="ECO:0000256" key="17">
    <source>
        <dbReference type="SAM" id="MobiDB-lite"/>
    </source>
</evidence>
<dbReference type="GO" id="GO:0005737">
    <property type="term" value="C:cytoplasm"/>
    <property type="evidence" value="ECO:0007669"/>
    <property type="project" value="UniProtKB-SubCell"/>
</dbReference>
<evidence type="ECO:0000256" key="12">
    <source>
        <dbReference type="ARBA" id="ARBA00023056"/>
    </source>
</evidence>
<evidence type="ECO:0000259" key="20">
    <source>
        <dbReference type="Pfam" id="PF14701"/>
    </source>
</evidence>
<keyword evidence="14" id="KW-0326">Glycosidase</keyword>
<protein>
    <recommendedName>
        <fullName evidence="7">Glycogen debranching enzyme</fullName>
        <ecNumber evidence="5">2.4.1.25</ecNumber>
        <ecNumber evidence="6">3.2.1.33</ecNumber>
    </recommendedName>
    <alternativeName>
        <fullName evidence="16">Glycogen debrancher</fullName>
    </alternativeName>
</protein>
<dbReference type="GO" id="GO:0004134">
    <property type="term" value="F:4-alpha-glucanotransferase activity"/>
    <property type="evidence" value="ECO:0007669"/>
    <property type="project" value="UniProtKB-EC"/>
</dbReference>
<evidence type="ECO:0000256" key="3">
    <source>
        <dbReference type="ARBA" id="ARBA00003530"/>
    </source>
</evidence>
<dbReference type="Pfam" id="PF14701">
    <property type="entry name" value="hDGE_amylase"/>
    <property type="match status" value="1"/>
</dbReference>
<evidence type="ECO:0000256" key="13">
    <source>
        <dbReference type="ARBA" id="ARBA00023268"/>
    </source>
</evidence>
<keyword evidence="13" id="KW-0511">Multifunctional enzyme</keyword>
<evidence type="ECO:0000259" key="21">
    <source>
        <dbReference type="Pfam" id="PF14702"/>
    </source>
</evidence>
<evidence type="ECO:0000256" key="11">
    <source>
        <dbReference type="ARBA" id="ARBA00022801"/>
    </source>
</evidence>
<organism evidence="22 23">
    <name type="scientific">Saitozyma podzolica</name>
    <dbReference type="NCBI Taxonomy" id="1890683"/>
    <lineage>
        <taxon>Eukaryota</taxon>
        <taxon>Fungi</taxon>
        <taxon>Dikarya</taxon>
        <taxon>Basidiomycota</taxon>
        <taxon>Agaricomycotina</taxon>
        <taxon>Tremellomycetes</taxon>
        <taxon>Tremellales</taxon>
        <taxon>Trimorphomycetaceae</taxon>
        <taxon>Saitozyma</taxon>
    </lineage>
</organism>
<name>A0A427YN03_9TREE</name>
<dbReference type="GO" id="GO:0005980">
    <property type="term" value="P:glycogen catabolic process"/>
    <property type="evidence" value="ECO:0007669"/>
    <property type="project" value="InterPro"/>
</dbReference>
<gene>
    <name evidence="22" type="ORF">EHS25_008844</name>
</gene>
<keyword evidence="10" id="KW-0808">Transferase</keyword>
<dbReference type="FunFam" id="1.50.10.10:FF:000039">
    <property type="entry name" value="Glycogen debranching enzyme Gdb1, putative"/>
    <property type="match status" value="1"/>
</dbReference>
<dbReference type="EC" id="3.2.1.33" evidence="6"/>
<sequence length="1598" mass="178484">MTIPSALHKVTSALDPTSKKIQLPEKEAIQSPSKSQRTPKTPQDEAIAYFSSADGGAKETIQVWELWLEDDGGPAASKSYIRLPPPFKPYILRLSVNPGTPVTRNGVLKSDFPMDGGVFQRGAWKERKLPSDVSKPIQVDLLIANPGAFCYFIEYDELTHGLPRIVGRKGYFNVDPIISLPARTPFFPPGETPPTGLLIDESSGAVLPKRAQLSLDGLIILSVLAKWMGKTNQWEKHFNEASRRGYNMLHWAPLQQRGASGSPYSIFEQLKYDKAILQKPDAADGGVKEIEEAITLAREKYGLGAVTDVVLNHTAFDSEWLLEHPEAVRLLTRQHTTPRPAVDLEDAIMALSKKLPSLGLPTTLNSPPDLNALIPHIKSAIDGARLYEYYVFDVQASVKSAAAALEAGKETPWKGPSLAGKSLEQLSEVVKAEGIIVNYRAYSERFGTTVKPEVAAGFAKAAWPGEDTTSLASKWGKVLDILNVDLYTECNEDLSSAQDQIIGRLRYTRIDEHGPRLGEINEKSPLVEPYFTRLAKNATTEKHDPRALSLANNGWMWGADPLKNFAEYPSKAYIRREVIVWGDCVKLRYGKGPEDNPWLWQHMIDYAESLASIFDGFRLDNCHSTPLHVGEAIIDAGRRVNPNLYVMAELFTGSEEMDIKFVRELGINSLVREAYNGHDPKDFARLLYRYGVGKPIGSMDNDCLSSSGELPSLFGKGGSRPCTVTPLSGSAPHAVFYDVTHDNETPRDKRTAEDALSTGALVTFTRAALGSNKSFDDLYPKLLDLVTDNRTYDVGNGEGGIGKVKRVLNHLHTEMMEGGFTEGHVHEEGEYIMVHRVHPVTHKGYMLVAHTAFKGFSGRGWVKPIKLSRTKISYLMGATLKTRYDEFKEDPEMFHGIPSTLEEISEPVIRTGHDHDGVYTEVVVPEKFEPGSIMLFTTDMDELSPDIDAICSSGADEAFADLDLVDLNVILHRADGEERDATGGDGVYNIPNFGSLVFCGLEGWMQPVRQMVQSNDLGHPLAAHLREGCWAMDYVHDRVQKQVVDLPRLSKPAKWLNDRFVLIRSTCPSFMRPKYFSLVIYTAYKAARKAVVEQSSDFVASGHSLTHNLALCSVQMYGLVKSASISPSKPVASLAAGLPHFAAGWARCWGRDVFISLRGLFLTTGNFAAAREHILAFGTTLKHGLIPNLLDSTRNPRYNCRDGPWWFIQNIQDYTKMCPNGLAILDDKVKRRFPADDTWVAWDHPRAFEWESTVAELVQEIVQRHAEGIEFREHNAGPNLDMDMRDEGFNQKIWVDWETGLIYGGNRYNCGTWMDKMGSSDRAGNKGLPATPRDGSPIEITGLLKSTLTWLDGLRKKGLWKLDGVQATVRGEKRLVTYKEWADLIQKNFERLYYVPADPSLDKDFAINPAMTNRRGIYKDVYGTPKDREWSDYQFRCNFTLPMIVAPELFTPERAIDALRLADAVLRGPLGMKTLDPSDSQYRPDYDNSNDSTDQSVAKGWNYHQGPEWVFPTGWFLLAYLKFDRLAGDGKKDPQRTLHFISNILLKHAQHIENDPWRGLPELTNSNGSYCHDSCNTQAWSASTILDVLEEAHRIGRE</sequence>
<dbReference type="EC" id="2.4.1.25" evidence="5"/>
<dbReference type="STRING" id="1890683.A0A427YN03"/>
<feature type="domain" description="Glycogen debranching enzyme glucanotransferase" evidence="20">
    <location>
        <begin position="212"/>
        <end position="645"/>
    </location>
</feature>
<keyword evidence="12" id="KW-0320">Glycogen biosynthesis</keyword>
<comment type="function">
    <text evidence="3">Multifunctional enzyme acting as 1,4-alpha-D-glucan:1,4-alpha-D-glucan 4-alpha-D-glycosyltransferase and amylo-1,6-glucosidase in glycogen degradation.</text>
</comment>
<evidence type="ECO:0000256" key="9">
    <source>
        <dbReference type="ARBA" id="ARBA00022676"/>
    </source>
</evidence>
<evidence type="ECO:0000256" key="1">
    <source>
        <dbReference type="ARBA" id="ARBA00000439"/>
    </source>
</evidence>
<feature type="region of interest" description="Disordered" evidence="17">
    <location>
        <begin position="1"/>
        <end position="43"/>
    </location>
</feature>
<evidence type="ECO:0000256" key="5">
    <source>
        <dbReference type="ARBA" id="ARBA00012560"/>
    </source>
</evidence>
<dbReference type="PANTHER" id="PTHR10569">
    <property type="entry name" value="GLYCOGEN DEBRANCHING ENZYME"/>
    <property type="match status" value="1"/>
</dbReference>
<comment type="subcellular location">
    <subcellularLocation>
        <location evidence="4">Cytoplasm</location>
    </subcellularLocation>
</comment>
<evidence type="ECO:0000313" key="22">
    <source>
        <dbReference type="EMBL" id="RSH92429.1"/>
    </source>
</evidence>
<dbReference type="GO" id="GO:0005978">
    <property type="term" value="P:glycogen biosynthetic process"/>
    <property type="evidence" value="ECO:0007669"/>
    <property type="project" value="UniProtKB-KW"/>
</dbReference>
<evidence type="ECO:0000256" key="2">
    <source>
        <dbReference type="ARBA" id="ARBA00000927"/>
    </source>
</evidence>
<dbReference type="InterPro" id="IPR032792">
    <property type="entry name" value="AGL_glucanoTrfase"/>
</dbReference>
<dbReference type="CDD" id="cd11327">
    <property type="entry name" value="AmyAc_Glg_debranch_2"/>
    <property type="match status" value="1"/>
</dbReference>
<evidence type="ECO:0000256" key="8">
    <source>
        <dbReference type="ARBA" id="ARBA00022490"/>
    </source>
</evidence>
<reference evidence="22 23" key="1">
    <citation type="submission" date="2018-11" db="EMBL/GenBank/DDBJ databases">
        <title>Genome sequence of Saitozyma podzolica DSM 27192.</title>
        <authorList>
            <person name="Aliyu H."/>
            <person name="Gorte O."/>
            <person name="Ochsenreither K."/>
        </authorList>
    </citation>
    <scope>NUCLEOTIDE SEQUENCE [LARGE SCALE GENOMIC DNA]</scope>
    <source>
        <strain evidence="22 23">DSM 27192</strain>
    </source>
</reference>
<feature type="compositionally biased region" description="Polar residues" evidence="17">
    <location>
        <begin position="1477"/>
        <end position="1494"/>
    </location>
</feature>
<accession>A0A427YN03</accession>
<feature type="compositionally biased region" description="Polar residues" evidence="17">
    <location>
        <begin position="30"/>
        <end position="41"/>
    </location>
</feature>
<dbReference type="InterPro" id="IPR032788">
    <property type="entry name" value="AGL_central"/>
</dbReference>
<comment type="caution">
    <text evidence="22">The sequence shown here is derived from an EMBL/GenBank/DDBJ whole genome shotgun (WGS) entry which is preliminary data.</text>
</comment>
<dbReference type="Proteomes" id="UP000279259">
    <property type="component" value="Unassembled WGS sequence"/>
</dbReference>
<keyword evidence="9" id="KW-0328">Glycosyltransferase</keyword>
<dbReference type="SUPFAM" id="SSF48208">
    <property type="entry name" value="Six-hairpin glycosidases"/>
    <property type="match status" value="1"/>
</dbReference>
<evidence type="ECO:0000256" key="16">
    <source>
        <dbReference type="ARBA" id="ARBA00031477"/>
    </source>
</evidence>
<comment type="catalytic activity">
    <reaction evidence="1">
        <text>Transfers a segment of a (1-&gt;4)-alpha-D-glucan to a new position in an acceptor, which may be glucose or a (1-&gt;4)-alpha-D-glucan.</text>
        <dbReference type="EC" id="2.4.1.25"/>
    </reaction>
</comment>
<dbReference type="PANTHER" id="PTHR10569:SF2">
    <property type="entry name" value="GLYCOGEN DEBRANCHING ENZYME"/>
    <property type="match status" value="1"/>
</dbReference>